<dbReference type="Proteomes" id="UP000515123">
    <property type="component" value="Linkage group 5"/>
</dbReference>
<dbReference type="AlphaFoldDB" id="A0A6P5F8K7"/>
<dbReference type="GeneID" id="109711110"/>
<dbReference type="OrthoDB" id="635399at2759"/>
<dbReference type="PANTHER" id="PTHR33872:SF2">
    <property type="entry name" value="DNA POLYMERASE EPSILON CATALYTIC SUBUNIT A"/>
    <property type="match status" value="1"/>
</dbReference>
<protein>
    <submittedName>
        <fullName evidence="3">Uncharacterized protein LOC109711110 isoform X2</fullName>
    </submittedName>
</protein>
<feature type="compositionally biased region" description="Polar residues" evidence="1">
    <location>
        <begin position="48"/>
        <end position="74"/>
    </location>
</feature>
<dbReference type="RefSeq" id="XP_020089610.1">
    <property type="nucleotide sequence ID" value="XM_020234021.1"/>
</dbReference>
<evidence type="ECO:0000313" key="2">
    <source>
        <dbReference type="Proteomes" id="UP000515123"/>
    </source>
</evidence>
<gene>
    <name evidence="3" type="primary">LOC109711110</name>
</gene>
<accession>A0A6P5F8K7</accession>
<feature type="region of interest" description="Disordered" evidence="1">
    <location>
        <begin position="1"/>
        <end position="23"/>
    </location>
</feature>
<evidence type="ECO:0000313" key="3">
    <source>
        <dbReference type="RefSeq" id="XP_020089610.1"/>
    </source>
</evidence>
<feature type="region of interest" description="Disordered" evidence="1">
    <location>
        <begin position="40"/>
        <end position="78"/>
    </location>
</feature>
<reference evidence="2" key="1">
    <citation type="journal article" date="2015" name="Nat. Genet.">
        <title>The pineapple genome and the evolution of CAM photosynthesis.</title>
        <authorList>
            <person name="Ming R."/>
            <person name="VanBuren R."/>
            <person name="Wai C.M."/>
            <person name="Tang H."/>
            <person name="Schatz M.C."/>
            <person name="Bowers J.E."/>
            <person name="Lyons E."/>
            <person name="Wang M.L."/>
            <person name="Chen J."/>
            <person name="Biggers E."/>
            <person name="Zhang J."/>
            <person name="Huang L."/>
            <person name="Zhang L."/>
            <person name="Miao W."/>
            <person name="Zhang J."/>
            <person name="Ye Z."/>
            <person name="Miao C."/>
            <person name="Lin Z."/>
            <person name="Wang H."/>
            <person name="Zhou H."/>
            <person name="Yim W.C."/>
            <person name="Priest H.D."/>
            <person name="Zheng C."/>
            <person name="Woodhouse M."/>
            <person name="Edger P.P."/>
            <person name="Guyot R."/>
            <person name="Guo H.B."/>
            <person name="Guo H."/>
            <person name="Zheng G."/>
            <person name="Singh R."/>
            <person name="Sharma A."/>
            <person name="Min X."/>
            <person name="Zheng Y."/>
            <person name="Lee H."/>
            <person name="Gurtowski J."/>
            <person name="Sedlazeck F.J."/>
            <person name="Harkess A."/>
            <person name="McKain M.R."/>
            <person name="Liao Z."/>
            <person name="Fang J."/>
            <person name="Liu J."/>
            <person name="Zhang X."/>
            <person name="Zhang Q."/>
            <person name="Hu W."/>
            <person name="Qin Y."/>
            <person name="Wang K."/>
            <person name="Chen L.Y."/>
            <person name="Shirley N."/>
            <person name="Lin Y.R."/>
            <person name="Liu L.Y."/>
            <person name="Hernandez A.G."/>
            <person name="Wright C.L."/>
            <person name="Bulone V."/>
            <person name="Tuskan G.A."/>
            <person name="Heath K."/>
            <person name="Zee F."/>
            <person name="Moore P.H."/>
            <person name="Sunkar R."/>
            <person name="Leebens-Mack J.H."/>
            <person name="Mockler T."/>
            <person name="Bennetzen J.L."/>
            <person name="Freeling M."/>
            <person name="Sankoff D."/>
            <person name="Paterson A.H."/>
            <person name="Zhu X."/>
            <person name="Yang X."/>
            <person name="Smith J.A."/>
            <person name="Cushman J.C."/>
            <person name="Paull R.E."/>
            <person name="Yu Q."/>
        </authorList>
    </citation>
    <scope>NUCLEOTIDE SEQUENCE [LARGE SCALE GENOMIC DNA]</scope>
    <source>
        <strain evidence="2">cv. F153</strain>
    </source>
</reference>
<dbReference type="PANTHER" id="PTHR33872">
    <property type="entry name" value="DNA POLYMERASE EPSILON CATALYTIC SUBUNIT A"/>
    <property type="match status" value="1"/>
</dbReference>
<proteinExistence type="predicted"/>
<name>A0A6P5F8K7_ANACO</name>
<sequence length="123" mass="13867">MGSLMSGWSSPVKDAKAVMHQRNRSLTRGEIDAFWKSKKAEEEDMKEISTQISQNQGNISEGYGSESSVRNSGAETDGENIYSTKCWWTKSRWAFLNEAPVKAMDGPSYKYASQYTNHLPHKP</sequence>
<organism evidence="2 3">
    <name type="scientific">Ananas comosus</name>
    <name type="common">Pineapple</name>
    <name type="synonym">Ananas ananas</name>
    <dbReference type="NCBI Taxonomy" id="4615"/>
    <lineage>
        <taxon>Eukaryota</taxon>
        <taxon>Viridiplantae</taxon>
        <taxon>Streptophyta</taxon>
        <taxon>Embryophyta</taxon>
        <taxon>Tracheophyta</taxon>
        <taxon>Spermatophyta</taxon>
        <taxon>Magnoliopsida</taxon>
        <taxon>Liliopsida</taxon>
        <taxon>Poales</taxon>
        <taxon>Bromeliaceae</taxon>
        <taxon>Bromelioideae</taxon>
        <taxon>Ananas</taxon>
    </lineage>
</organism>
<keyword evidence="2" id="KW-1185">Reference proteome</keyword>
<evidence type="ECO:0000256" key="1">
    <source>
        <dbReference type="SAM" id="MobiDB-lite"/>
    </source>
</evidence>
<reference evidence="3" key="2">
    <citation type="submission" date="2025-08" db="UniProtKB">
        <authorList>
            <consortium name="RefSeq"/>
        </authorList>
    </citation>
    <scope>IDENTIFICATION</scope>
    <source>
        <tissue evidence="3">Leaf</tissue>
    </source>
</reference>